<evidence type="ECO:0000256" key="2">
    <source>
        <dbReference type="ARBA" id="ARBA00005333"/>
    </source>
</evidence>
<sequence>MDENLLDDIIHRLLAKSTGRTVKPVNLLEAEIRQLCSASKEVFLSQPNLLELEAPIKICGDVHGQFPDLLRLFEYGGYPPAANYLFLGDYVDRGKQSIETICLLLAYKIKYKLNFFLLRGNHECASINRVYGFYDECKKRYNVKLWKSFTDCFNCLPVAALIDDKILCMHGGLSPYLKSLDDIRRIPRPIDVPDEGVLCDLLWADPDKDILGWAENDRGVSYTFGPDKVAEFLQTHDLDLICRAHQVVEDGYEFFAKRQLVTIFSAPNYCGEFDNAGAMMSVDDSLTCSFQILKSATEKKGRFGFNNNVPRPGTPPQKGGRGGG</sequence>
<dbReference type="FunFam" id="3.60.21.10:FF:000026">
    <property type="entry name" value="Serine/threonine-protein phosphatase"/>
    <property type="match status" value="1"/>
</dbReference>
<organism evidence="12 13">
    <name type="scientific">Microthlaspi erraticum</name>
    <dbReference type="NCBI Taxonomy" id="1685480"/>
    <lineage>
        <taxon>Eukaryota</taxon>
        <taxon>Viridiplantae</taxon>
        <taxon>Streptophyta</taxon>
        <taxon>Embryophyta</taxon>
        <taxon>Tracheophyta</taxon>
        <taxon>Spermatophyta</taxon>
        <taxon>Magnoliopsida</taxon>
        <taxon>eudicotyledons</taxon>
        <taxon>Gunneridae</taxon>
        <taxon>Pentapetalae</taxon>
        <taxon>rosids</taxon>
        <taxon>malvids</taxon>
        <taxon>Brassicales</taxon>
        <taxon>Brassicaceae</taxon>
        <taxon>Coluteocarpeae</taxon>
        <taxon>Microthlaspi</taxon>
    </lineage>
</organism>
<dbReference type="GO" id="GO:0004722">
    <property type="term" value="F:protein serine/threonine phosphatase activity"/>
    <property type="evidence" value="ECO:0007669"/>
    <property type="project" value="UniProtKB-EC"/>
</dbReference>
<dbReference type="SMART" id="SM00156">
    <property type="entry name" value="PP2Ac"/>
    <property type="match status" value="1"/>
</dbReference>
<dbReference type="InterPro" id="IPR031675">
    <property type="entry name" value="STPPase_N"/>
</dbReference>
<dbReference type="InterPro" id="IPR004843">
    <property type="entry name" value="Calcineurin-like_PHP"/>
</dbReference>
<dbReference type="GO" id="GO:0005634">
    <property type="term" value="C:nucleus"/>
    <property type="evidence" value="ECO:0007669"/>
    <property type="project" value="TreeGrafter"/>
</dbReference>
<gene>
    <name evidence="12" type="ORF">MERR_LOCUS6824</name>
</gene>
<evidence type="ECO:0000256" key="1">
    <source>
        <dbReference type="ARBA" id="ARBA00001936"/>
    </source>
</evidence>
<dbReference type="CDD" id="cd07414">
    <property type="entry name" value="MPP_PP1_PPKL"/>
    <property type="match status" value="1"/>
</dbReference>
<dbReference type="InterPro" id="IPR006186">
    <property type="entry name" value="Ser/Thr-sp_prot-phosphatase"/>
</dbReference>
<comment type="similarity">
    <text evidence="2">Belongs to the PPP phosphatase family. PP-1 subfamily.</text>
</comment>
<feature type="region of interest" description="Disordered" evidence="10">
    <location>
        <begin position="303"/>
        <end position="324"/>
    </location>
</feature>
<keyword evidence="6" id="KW-0464">Manganese</keyword>
<dbReference type="PRINTS" id="PR00114">
    <property type="entry name" value="STPHPHTASE"/>
</dbReference>
<protein>
    <recommendedName>
        <fullName evidence="9">Serine/threonine-protein phosphatase</fullName>
        <ecNumber evidence="9">3.1.3.16</ecNumber>
    </recommendedName>
</protein>
<evidence type="ECO:0000256" key="3">
    <source>
        <dbReference type="ARBA" id="ARBA00022723"/>
    </source>
</evidence>
<evidence type="ECO:0000256" key="6">
    <source>
        <dbReference type="ARBA" id="ARBA00023211"/>
    </source>
</evidence>
<dbReference type="GO" id="GO:0005737">
    <property type="term" value="C:cytoplasm"/>
    <property type="evidence" value="ECO:0007669"/>
    <property type="project" value="TreeGrafter"/>
</dbReference>
<dbReference type="Proteomes" id="UP000467841">
    <property type="component" value="Unassembled WGS sequence"/>
</dbReference>
<dbReference type="PANTHER" id="PTHR11668">
    <property type="entry name" value="SERINE/THREONINE PROTEIN PHOSPHATASE"/>
    <property type="match status" value="1"/>
</dbReference>
<dbReference type="PANTHER" id="PTHR11668:SF504">
    <property type="entry name" value="SERINE_THREONINE-PROTEIN PHOSPHATASE PP1 ISOZYME 6"/>
    <property type="match status" value="1"/>
</dbReference>
<dbReference type="Gene3D" id="3.60.21.10">
    <property type="match status" value="1"/>
</dbReference>
<keyword evidence="3" id="KW-0479">Metal-binding</keyword>
<dbReference type="Pfam" id="PF00149">
    <property type="entry name" value="Metallophos"/>
    <property type="match status" value="1"/>
</dbReference>
<evidence type="ECO:0000256" key="10">
    <source>
        <dbReference type="SAM" id="MobiDB-lite"/>
    </source>
</evidence>
<keyword evidence="4 9" id="KW-0378">Hydrolase</keyword>
<dbReference type="Pfam" id="PF16891">
    <property type="entry name" value="STPPase_N"/>
    <property type="match status" value="1"/>
</dbReference>
<evidence type="ECO:0000256" key="9">
    <source>
        <dbReference type="RuleBase" id="RU004273"/>
    </source>
</evidence>
<keyword evidence="5" id="KW-0904">Protein phosphatase</keyword>
<comment type="caution">
    <text evidence="12">The sequence shown here is derived from an EMBL/GenBank/DDBJ whole genome shotgun (WGS) entry which is preliminary data.</text>
</comment>
<accession>A0A6D2HYA2</accession>
<name>A0A6D2HYA2_9BRAS</name>
<comment type="catalytic activity">
    <reaction evidence="7">
        <text>O-phospho-L-seryl-[protein] + H2O = L-seryl-[protein] + phosphate</text>
        <dbReference type="Rhea" id="RHEA:20629"/>
        <dbReference type="Rhea" id="RHEA-COMP:9863"/>
        <dbReference type="Rhea" id="RHEA-COMP:11604"/>
        <dbReference type="ChEBI" id="CHEBI:15377"/>
        <dbReference type="ChEBI" id="CHEBI:29999"/>
        <dbReference type="ChEBI" id="CHEBI:43474"/>
        <dbReference type="ChEBI" id="CHEBI:83421"/>
        <dbReference type="EC" id="3.1.3.16"/>
    </reaction>
</comment>
<dbReference type="EMBL" id="CACVBM020000455">
    <property type="protein sequence ID" value="CAA7019589.1"/>
    <property type="molecule type" value="Genomic_DNA"/>
</dbReference>
<comment type="cofactor">
    <cofactor evidence="1">
        <name>Mn(2+)</name>
        <dbReference type="ChEBI" id="CHEBI:29035"/>
    </cofactor>
</comment>
<evidence type="ECO:0000256" key="4">
    <source>
        <dbReference type="ARBA" id="ARBA00022801"/>
    </source>
</evidence>
<evidence type="ECO:0000313" key="13">
    <source>
        <dbReference type="Proteomes" id="UP000467841"/>
    </source>
</evidence>
<dbReference type="EC" id="3.1.3.16" evidence="9"/>
<keyword evidence="13" id="KW-1185">Reference proteome</keyword>
<evidence type="ECO:0000313" key="12">
    <source>
        <dbReference type="EMBL" id="CAA7019589.1"/>
    </source>
</evidence>
<reference evidence="12" key="1">
    <citation type="submission" date="2020-01" db="EMBL/GenBank/DDBJ databases">
        <authorList>
            <person name="Mishra B."/>
        </authorList>
    </citation>
    <scope>NUCLEOTIDE SEQUENCE [LARGE SCALE GENOMIC DNA]</scope>
</reference>
<dbReference type="OrthoDB" id="1930084at2759"/>
<dbReference type="PROSITE" id="PS00125">
    <property type="entry name" value="SER_THR_PHOSPHATASE"/>
    <property type="match status" value="1"/>
</dbReference>
<comment type="catalytic activity">
    <reaction evidence="8 9">
        <text>O-phospho-L-threonyl-[protein] + H2O = L-threonyl-[protein] + phosphate</text>
        <dbReference type="Rhea" id="RHEA:47004"/>
        <dbReference type="Rhea" id="RHEA-COMP:11060"/>
        <dbReference type="Rhea" id="RHEA-COMP:11605"/>
        <dbReference type="ChEBI" id="CHEBI:15377"/>
        <dbReference type="ChEBI" id="CHEBI:30013"/>
        <dbReference type="ChEBI" id="CHEBI:43474"/>
        <dbReference type="ChEBI" id="CHEBI:61977"/>
        <dbReference type="EC" id="3.1.3.16"/>
    </reaction>
</comment>
<dbReference type="InterPro" id="IPR029052">
    <property type="entry name" value="Metallo-depent_PP-like"/>
</dbReference>
<evidence type="ECO:0000256" key="7">
    <source>
        <dbReference type="ARBA" id="ARBA00047761"/>
    </source>
</evidence>
<dbReference type="SUPFAM" id="SSF56300">
    <property type="entry name" value="Metallo-dependent phosphatases"/>
    <property type="match status" value="1"/>
</dbReference>
<evidence type="ECO:0000259" key="11">
    <source>
        <dbReference type="PROSITE" id="PS00125"/>
    </source>
</evidence>
<feature type="domain" description="Serine/threonine specific protein phosphatases" evidence="11">
    <location>
        <begin position="118"/>
        <end position="123"/>
    </location>
</feature>
<dbReference type="AlphaFoldDB" id="A0A6D2HYA2"/>
<evidence type="ECO:0000256" key="5">
    <source>
        <dbReference type="ARBA" id="ARBA00022912"/>
    </source>
</evidence>
<dbReference type="InterPro" id="IPR050341">
    <property type="entry name" value="PP1_catalytic_subunit"/>
</dbReference>
<evidence type="ECO:0000256" key="8">
    <source>
        <dbReference type="ARBA" id="ARBA00048336"/>
    </source>
</evidence>
<proteinExistence type="inferred from homology"/>
<dbReference type="GO" id="GO:0046872">
    <property type="term" value="F:metal ion binding"/>
    <property type="evidence" value="ECO:0007669"/>
    <property type="project" value="UniProtKB-KW"/>
</dbReference>